<evidence type="ECO:0000313" key="3">
    <source>
        <dbReference type="EMBL" id="GHB32757.1"/>
    </source>
</evidence>
<gene>
    <name evidence="3" type="ORF">GCM10007094_22110</name>
</gene>
<evidence type="ECO:0000259" key="2">
    <source>
        <dbReference type="Pfam" id="PF02974"/>
    </source>
</evidence>
<evidence type="ECO:0000313" key="4">
    <source>
        <dbReference type="Proteomes" id="UP000637980"/>
    </source>
</evidence>
<dbReference type="EMBL" id="BMXE01000003">
    <property type="protein sequence ID" value="GHB32757.1"/>
    <property type="molecule type" value="Genomic_DNA"/>
</dbReference>
<dbReference type="InterPro" id="IPR021140">
    <property type="entry name" value="Inh/Omp19"/>
</dbReference>
<reference evidence="4" key="1">
    <citation type="journal article" date="2019" name="Int. J. Syst. Evol. Microbiol.">
        <title>The Global Catalogue of Microorganisms (GCM) 10K type strain sequencing project: providing services to taxonomists for standard genome sequencing and annotation.</title>
        <authorList>
            <consortium name="The Broad Institute Genomics Platform"/>
            <consortium name="The Broad Institute Genome Sequencing Center for Infectious Disease"/>
            <person name="Wu L."/>
            <person name="Ma J."/>
        </authorList>
    </citation>
    <scope>NUCLEOTIDE SEQUENCE [LARGE SCALE GENOMIC DNA]</scope>
    <source>
        <strain evidence="4">KCTC 12861</strain>
    </source>
</reference>
<dbReference type="Proteomes" id="UP000637980">
    <property type="component" value="Unassembled WGS sequence"/>
</dbReference>
<evidence type="ECO:0000256" key="1">
    <source>
        <dbReference type="ARBA" id="ARBA00022729"/>
    </source>
</evidence>
<dbReference type="InterPro" id="IPR016085">
    <property type="entry name" value="Protease_inh_B-barrel_dom"/>
</dbReference>
<organism evidence="3 4">
    <name type="scientific">Pseudovibrio japonicus</name>
    <dbReference type="NCBI Taxonomy" id="366534"/>
    <lineage>
        <taxon>Bacteria</taxon>
        <taxon>Pseudomonadati</taxon>
        <taxon>Pseudomonadota</taxon>
        <taxon>Alphaproteobacteria</taxon>
        <taxon>Hyphomicrobiales</taxon>
        <taxon>Stappiaceae</taxon>
        <taxon>Pseudovibrio</taxon>
    </lineage>
</organism>
<name>A0ABQ3EBQ7_9HYPH</name>
<protein>
    <recommendedName>
        <fullName evidence="2">Alkaline proteinase inhibitor/ Outer membrane lipoprotein Omp19 domain-containing protein</fullName>
    </recommendedName>
</protein>
<dbReference type="SUPFAM" id="SSF50882">
    <property type="entry name" value="beta-Barrel protease inhibitors"/>
    <property type="match status" value="1"/>
</dbReference>
<comment type="caution">
    <text evidence="3">The sequence shown here is derived from an EMBL/GenBank/DDBJ whole genome shotgun (WGS) entry which is preliminary data.</text>
</comment>
<proteinExistence type="predicted"/>
<keyword evidence="1" id="KW-0732">Signal</keyword>
<dbReference type="Pfam" id="PF02974">
    <property type="entry name" value="Inh"/>
    <property type="match status" value="1"/>
</dbReference>
<sequence length="123" mass="13018">MADLVEPAVMKARAKPSVPVPAKPEAERAAAAALAGKWSVVRAGGQRPCALQLKTAQFGANYAASSVCFGRPNVWAWTIEEDALVLFDHKSEVIGSFRRSETGGWNEAKEGGGPALRLVRLGS</sequence>
<keyword evidence="4" id="KW-1185">Reference proteome</keyword>
<dbReference type="Gene3D" id="2.40.128.10">
    <property type="match status" value="1"/>
</dbReference>
<feature type="domain" description="Alkaline proteinase inhibitor/ Outer membrane lipoprotein Omp19" evidence="2">
    <location>
        <begin position="30"/>
        <end position="114"/>
    </location>
</feature>
<accession>A0ABQ3EBQ7</accession>